<evidence type="ECO:0008006" key="3">
    <source>
        <dbReference type="Google" id="ProtNLM"/>
    </source>
</evidence>
<dbReference type="AlphaFoldDB" id="A0A7W3LWG2"/>
<proteinExistence type="predicted"/>
<keyword evidence="2" id="KW-1185">Reference proteome</keyword>
<organism evidence="1 2">
    <name type="scientific">Actinomadura namibiensis</name>
    <dbReference type="NCBI Taxonomy" id="182080"/>
    <lineage>
        <taxon>Bacteria</taxon>
        <taxon>Bacillati</taxon>
        <taxon>Actinomycetota</taxon>
        <taxon>Actinomycetes</taxon>
        <taxon>Streptosporangiales</taxon>
        <taxon>Thermomonosporaceae</taxon>
        <taxon>Actinomadura</taxon>
    </lineage>
</organism>
<dbReference type="EMBL" id="JACJIA010000012">
    <property type="protein sequence ID" value="MBA8955521.1"/>
    <property type="molecule type" value="Genomic_DNA"/>
</dbReference>
<evidence type="ECO:0000313" key="1">
    <source>
        <dbReference type="EMBL" id="MBA8955521.1"/>
    </source>
</evidence>
<comment type="caution">
    <text evidence="1">The sequence shown here is derived from an EMBL/GenBank/DDBJ whole genome shotgun (WGS) entry which is preliminary data.</text>
</comment>
<accession>A0A7W3LWG2</accession>
<dbReference type="RefSeq" id="WP_182847516.1">
    <property type="nucleotide sequence ID" value="NZ_BAAALP010000028.1"/>
</dbReference>
<evidence type="ECO:0000313" key="2">
    <source>
        <dbReference type="Proteomes" id="UP000572680"/>
    </source>
</evidence>
<sequence>MHASSSSPARNRPRRLVPGLVLGALVLGVAGVGLAGGCSGTPPQPDKPAGKPIDVGAFEVTVRDTLVMTDRLDRNQRFLAVRMRVVNKGRESAALGAGGLRFGLVGRTRDGKWVNPDDVEAVAAGSKIYEVHPGLPVEATAKWRMGPADAPRRFVLGLREWEHGPGFTDTDIRWRADTEDGRLAARVTLAVTGS</sequence>
<name>A0A7W3LWG2_ACTNM</name>
<protein>
    <recommendedName>
        <fullName evidence="3">DUF4352 domain-containing protein</fullName>
    </recommendedName>
</protein>
<reference evidence="1 2" key="1">
    <citation type="submission" date="2020-08" db="EMBL/GenBank/DDBJ databases">
        <title>Genomic Encyclopedia of Type Strains, Phase IV (KMG-IV): sequencing the most valuable type-strain genomes for metagenomic binning, comparative biology and taxonomic classification.</title>
        <authorList>
            <person name="Goeker M."/>
        </authorList>
    </citation>
    <scope>NUCLEOTIDE SEQUENCE [LARGE SCALE GENOMIC DNA]</scope>
    <source>
        <strain evidence="1 2">DSM 44197</strain>
    </source>
</reference>
<dbReference type="Proteomes" id="UP000572680">
    <property type="component" value="Unassembled WGS sequence"/>
</dbReference>
<gene>
    <name evidence="1" type="ORF">HNR61_007197</name>
</gene>